<dbReference type="Proteomes" id="UP000011523">
    <property type="component" value="Unassembled WGS sequence"/>
</dbReference>
<name>M0DZS3_9EURY</name>
<dbReference type="OrthoDB" id="280204at2157"/>
<sequence length="54" mass="6058">MALEKDVDCPACDETRSFYRTAAMTLHLGEKTKWRCPDCGYGYVEIDGIDTLPA</sequence>
<reference evidence="2 3" key="1">
    <citation type="journal article" date="2014" name="PLoS Genet.">
        <title>Phylogenetically driven sequencing of extremely halophilic archaea reveals strategies for static and dynamic osmo-response.</title>
        <authorList>
            <person name="Becker E.A."/>
            <person name="Seitzer P.M."/>
            <person name="Tritt A."/>
            <person name="Larsen D."/>
            <person name="Krusor M."/>
            <person name="Yao A.I."/>
            <person name="Wu D."/>
            <person name="Madern D."/>
            <person name="Eisen J.A."/>
            <person name="Darling A.E."/>
            <person name="Facciotti M.T."/>
        </authorList>
    </citation>
    <scope>NUCLEOTIDE SEQUENCE [LARGE SCALE GENOMIC DNA]</scope>
    <source>
        <strain evidence="2 3">DSM 14210</strain>
    </source>
</reference>
<dbReference type="GeneID" id="72714307"/>
<dbReference type="EMBL" id="AOJD01000012">
    <property type="protein sequence ID" value="ELZ41040.1"/>
    <property type="molecule type" value="Genomic_DNA"/>
</dbReference>
<protein>
    <recommendedName>
        <fullName evidence="1">DUF7838 domain-containing protein</fullName>
    </recommendedName>
</protein>
<keyword evidence="3" id="KW-1185">Reference proteome</keyword>
<organism evidence="2 3">
    <name type="scientific">Halorubrum tebenquichense DSM 14210</name>
    <dbReference type="NCBI Taxonomy" id="1227485"/>
    <lineage>
        <taxon>Archaea</taxon>
        <taxon>Methanobacteriati</taxon>
        <taxon>Methanobacteriota</taxon>
        <taxon>Stenosarchaea group</taxon>
        <taxon>Halobacteria</taxon>
        <taxon>Halobacteriales</taxon>
        <taxon>Haloferacaceae</taxon>
        <taxon>Halorubrum</taxon>
    </lineage>
</organism>
<evidence type="ECO:0000259" key="1">
    <source>
        <dbReference type="Pfam" id="PF25208"/>
    </source>
</evidence>
<feature type="domain" description="DUF7838" evidence="1">
    <location>
        <begin position="1"/>
        <end position="52"/>
    </location>
</feature>
<accession>M0DZS3</accession>
<dbReference type="Pfam" id="PF25208">
    <property type="entry name" value="DUF7838"/>
    <property type="match status" value="1"/>
</dbReference>
<gene>
    <name evidence="2" type="ORF">C472_01187</name>
</gene>
<dbReference type="InterPro" id="IPR057160">
    <property type="entry name" value="DUF7838"/>
</dbReference>
<evidence type="ECO:0000313" key="2">
    <source>
        <dbReference type="EMBL" id="ELZ41040.1"/>
    </source>
</evidence>
<evidence type="ECO:0000313" key="3">
    <source>
        <dbReference type="Proteomes" id="UP000011523"/>
    </source>
</evidence>
<dbReference type="PATRIC" id="fig|1227485.3.peg.216"/>
<dbReference type="AlphaFoldDB" id="M0DZS3"/>
<proteinExistence type="predicted"/>
<dbReference type="RefSeq" id="WP_006627947.1">
    <property type="nucleotide sequence ID" value="NZ_AOJD01000012.1"/>
</dbReference>
<comment type="caution">
    <text evidence="2">The sequence shown here is derived from an EMBL/GenBank/DDBJ whole genome shotgun (WGS) entry which is preliminary data.</text>
</comment>